<evidence type="ECO:0000313" key="1">
    <source>
        <dbReference type="EMBL" id="GAG63371.1"/>
    </source>
</evidence>
<sequence>MSDIAISRNIEYIQQRRLACDFHGKKIPIEVANTLLFKF</sequence>
<protein>
    <recommendedName>
        <fullName evidence="2">Nitroreductase domain-containing protein</fullName>
    </recommendedName>
</protein>
<gene>
    <name evidence="1" type="ORF">S01H4_17632</name>
</gene>
<organism evidence="1">
    <name type="scientific">marine sediment metagenome</name>
    <dbReference type="NCBI Taxonomy" id="412755"/>
    <lineage>
        <taxon>unclassified sequences</taxon>
        <taxon>metagenomes</taxon>
        <taxon>ecological metagenomes</taxon>
    </lineage>
</organism>
<reference evidence="1" key="1">
    <citation type="journal article" date="2014" name="Front. Microbiol.">
        <title>High frequency of phylogenetically diverse reductive dehalogenase-homologous genes in deep subseafloor sedimentary metagenomes.</title>
        <authorList>
            <person name="Kawai M."/>
            <person name="Futagami T."/>
            <person name="Toyoda A."/>
            <person name="Takaki Y."/>
            <person name="Nishi S."/>
            <person name="Hori S."/>
            <person name="Arai W."/>
            <person name="Tsubouchi T."/>
            <person name="Morono Y."/>
            <person name="Uchiyama I."/>
            <person name="Ito T."/>
            <person name="Fujiyama A."/>
            <person name="Inagaki F."/>
            <person name="Takami H."/>
        </authorList>
    </citation>
    <scope>NUCLEOTIDE SEQUENCE</scope>
    <source>
        <strain evidence="1">Expedition CK06-06</strain>
    </source>
</reference>
<name>X1AU32_9ZZZZ</name>
<proteinExistence type="predicted"/>
<dbReference type="EMBL" id="BART01007780">
    <property type="protein sequence ID" value="GAG63371.1"/>
    <property type="molecule type" value="Genomic_DNA"/>
</dbReference>
<accession>X1AU32</accession>
<evidence type="ECO:0008006" key="2">
    <source>
        <dbReference type="Google" id="ProtNLM"/>
    </source>
</evidence>
<comment type="caution">
    <text evidence="1">The sequence shown here is derived from an EMBL/GenBank/DDBJ whole genome shotgun (WGS) entry which is preliminary data.</text>
</comment>
<dbReference type="AlphaFoldDB" id="X1AU32"/>